<reference evidence="1" key="1">
    <citation type="submission" date="2023-04" db="EMBL/GenBank/DDBJ databases">
        <title>Ambrosiozyma monospora NBRC 10751.</title>
        <authorList>
            <person name="Ichikawa N."/>
            <person name="Sato H."/>
            <person name="Tonouchi N."/>
        </authorList>
    </citation>
    <scope>NUCLEOTIDE SEQUENCE</scope>
    <source>
        <strain evidence="1">NBRC 10751</strain>
    </source>
</reference>
<sequence>MSLFKSTDEALGLGSGSKFGSSGSNGSGLKMGLGGAGKSAGGEKISIASLVSNPGGSLGGSGESEDDFVMEKIVNKWCPCFDF</sequence>
<keyword evidence="2" id="KW-1185">Reference proteome</keyword>
<proteinExistence type="predicted"/>
<dbReference type="EMBL" id="BSXS01010959">
    <property type="protein sequence ID" value="GME99370.1"/>
    <property type="molecule type" value="Genomic_DNA"/>
</dbReference>
<accession>A0ACB5U0X3</accession>
<evidence type="ECO:0000313" key="2">
    <source>
        <dbReference type="Proteomes" id="UP001165064"/>
    </source>
</evidence>
<organism evidence="1 2">
    <name type="scientific">Ambrosiozyma monospora</name>
    <name type="common">Yeast</name>
    <name type="synonym">Endomycopsis monosporus</name>
    <dbReference type="NCBI Taxonomy" id="43982"/>
    <lineage>
        <taxon>Eukaryota</taxon>
        <taxon>Fungi</taxon>
        <taxon>Dikarya</taxon>
        <taxon>Ascomycota</taxon>
        <taxon>Saccharomycotina</taxon>
        <taxon>Pichiomycetes</taxon>
        <taxon>Pichiales</taxon>
        <taxon>Pichiaceae</taxon>
        <taxon>Ambrosiozyma</taxon>
    </lineage>
</organism>
<protein>
    <submittedName>
        <fullName evidence="1">Unnamed protein product</fullName>
    </submittedName>
</protein>
<dbReference type="Proteomes" id="UP001165064">
    <property type="component" value="Unassembled WGS sequence"/>
</dbReference>
<gene>
    <name evidence="1" type="ORF">Amon02_001069900</name>
</gene>
<name>A0ACB5U0X3_AMBMO</name>
<evidence type="ECO:0000313" key="1">
    <source>
        <dbReference type="EMBL" id="GME99370.1"/>
    </source>
</evidence>
<comment type="caution">
    <text evidence="1">The sequence shown here is derived from an EMBL/GenBank/DDBJ whole genome shotgun (WGS) entry which is preliminary data.</text>
</comment>